<organism evidence="2 3">
    <name type="scientific">Treponema saccharophilum DSM 2985</name>
    <dbReference type="NCBI Taxonomy" id="907348"/>
    <lineage>
        <taxon>Bacteria</taxon>
        <taxon>Pseudomonadati</taxon>
        <taxon>Spirochaetota</taxon>
        <taxon>Spirochaetia</taxon>
        <taxon>Spirochaetales</taxon>
        <taxon>Treponemataceae</taxon>
        <taxon>Treponema</taxon>
    </lineage>
</organism>
<evidence type="ECO:0000259" key="1">
    <source>
        <dbReference type="PROSITE" id="PS51154"/>
    </source>
</evidence>
<evidence type="ECO:0000313" key="3">
    <source>
        <dbReference type="Proteomes" id="UP000003571"/>
    </source>
</evidence>
<feature type="domain" description="Macro" evidence="1">
    <location>
        <begin position="1"/>
        <end position="188"/>
    </location>
</feature>
<dbReference type="PATRIC" id="fig|907348.3.peg.2244"/>
<comment type="caution">
    <text evidence="2">The sequence shown here is derived from an EMBL/GenBank/DDBJ whole genome shotgun (WGS) entry which is preliminary data.</text>
</comment>
<dbReference type="Gene3D" id="3.40.220.10">
    <property type="entry name" value="Leucine Aminopeptidase, subunit E, domain 1"/>
    <property type="match status" value="1"/>
</dbReference>
<dbReference type="PROSITE" id="PS51154">
    <property type="entry name" value="MACRO"/>
    <property type="match status" value="1"/>
</dbReference>
<dbReference type="Pfam" id="PF01661">
    <property type="entry name" value="Macro"/>
    <property type="match status" value="1"/>
</dbReference>
<protein>
    <submittedName>
        <fullName evidence="2">Appr-1-p processing domain protein</fullName>
    </submittedName>
</protein>
<gene>
    <name evidence="2" type="ORF">TresaDRAFT_0827</name>
</gene>
<accession>H7EMT8</accession>
<reference evidence="2 3" key="1">
    <citation type="submission" date="2011-09" db="EMBL/GenBank/DDBJ databases">
        <title>The draft genome of Treponema saccharophilum DSM 2985.</title>
        <authorList>
            <consortium name="US DOE Joint Genome Institute (JGI-PGF)"/>
            <person name="Lucas S."/>
            <person name="Copeland A."/>
            <person name="Lapidus A."/>
            <person name="Glavina del Rio T."/>
            <person name="Dalin E."/>
            <person name="Tice H."/>
            <person name="Bruce D."/>
            <person name="Goodwin L."/>
            <person name="Pitluck S."/>
            <person name="Peters L."/>
            <person name="Kyrpides N."/>
            <person name="Mavromatis K."/>
            <person name="Ivanova N."/>
            <person name="Markowitz V."/>
            <person name="Cheng J.-F."/>
            <person name="Hugenholtz P."/>
            <person name="Woyke T."/>
            <person name="Wu D."/>
            <person name="Gronow S."/>
            <person name="Wellnitz S."/>
            <person name="Brambilla E."/>
            <person name="Klenk H.-P."/>
            <person name="Eisen J.A."/>
        </authorList>
    </citation>
    <scope>NUCLEOTIDE SEQUENCE [LARGE SCALE GENOMIC DNA]</scope>
    <source>
        <strain evidence="2 3">DSM 2985</strain>
    </source>
</reference>
<dbReference type="EMBL" id="AGRW01000052">
    <property type="protein sequence ID" value="EIC01002.1"/>
    <property type="molecule type" value="Genomic_DNA"/>
</dbReference>
<name>H7EMT8_9SPIR</name>
<dbReference type="AlphaFoldDB" id="H7EMT8"/>
<dbReference type="eggNOG" id="COG2110">
    <property type="taxonomic scope" value="Bacteria"/>
</dbReference>
<dbReference type="OrthoDB" id="9780211at2"/>
<dbReference type="InterPro" id="IPR043472">
    <property type="entry name" value="Macro_dom-like"/>
</dbReference>
<proteinExistence type="predicted"/>
<dbReference type="STRING" id="907348.TresaDRAFT_0827"/>
<dbReference type="InterPro" id="IPR002589">
    <property type="entry name" value="Macro_dom"/>
</dbReference>
<dbReference type="SMART" id="SM00506">
    <property type="entry name" value="A1pp"/>
    <property type="match status" value="1"/>
</dbReference>
<keyword evidence="3" id="KW-1185">Reference proteome</keyword>
<dbReference type="Proteomes" id="UP000003571">
    <property type="component" value="Unassembled WGS sequence"/>
</dbReference>
<evidence type="ECO:0000313" key="2">
    <source>
        <dbReference type="EMBL" id="EIC01002.1"/>
    </source>
</evidence>
<dbReference type="SUPFAM" id="SSF52949">
    <property type="entry name" value="Macro domain-like"/>
    <property type="match status" value="1"/>
</dbReference>
<dbReference type="RefSeq" id="WP_002705709.1">
    <property type="nucleotide sequence ID" value="NZ_AGRW01000052.1"/>
</dbReference>
<sequence length="188" mass="21240">MKIYLLDRKQSQVDFWELYFSDIKNVECVCDDFAHFMDTHDVECVVSPANSYGLMDGGYDAAITAYFGDALIPHVQEYIRTHFFCEQPVGTSFLIDIPGSAKKLIHTPTMRVPSVIREPLVVYQCTRTTLISAMQNDIKSLVIPAFGGSCGNVPPQKIALLMRGAFDQLWTMPSSMDWNYANRGLERI</sequence>